<keyword evidence="1" id="KW-0812">Transmembrane</keyword>
<reference evidence="2 3" key="1">
    <citation type="submission" date="2024-06" db="EMBL/GenBank/DDBJ databases">
        <title>The Natural Products Discovery Center: Release of the First 8490 Sequenced Strains for Exploring Actinobacteria Biosynthetic Diversity.</title>
        <authorList>
            <person name="Kalkreuter E."/>
            <person name="Kautsar S.A."/>
            <person name="Yang D."/>
            <person name="Bader C.D."/>
            <person name="Teijaro C.N."/>
            <person name="Fluegel L."/>
            <person name="Davis C.M."/>
            <person name="Simpson J.R."/>
            <person name="Lauterbach L."/>
            <person name="Steele A.D."/>
            <person name="Gui C."/>
            <person name="Meng S."/>
            <person name="Li G."/>
            <person name="Viehrig K."/>
            <person name="Ye F."/>
            <person name="Su P."/>
            <person name="Kiefer A.F."/>
            <person name="Nichols A."/>
            <person name="Cepeda A.J."/>
            <person name="Yan W."/>
            <person name="Fan B."/>
            <person name="Jiang Y."/>
            <person name="Adhikari A."/>
            <person name="Zheng C.-J."/>
            <person name="Schuster L."/>
            <person name="Cowan T.M."/>
            <person name="Smanski M.J."/>
            <person name="Chevrette M.G."/>
            <person name="De Carvalho L.P.S."/>
            <person name="Shen B."/>
        </authorList>
    </citation>
    <scope>NUCLEOTIDE SEQUENCE [LARGE SCALE GENOMIC DNA]</scope>
    <source>
        <strain evidence="2 3">NPDC050100</strain>
    </source>
</reference>
<evidence type="ECO:0000313" key="2">
    <source>
        <dbReference type="EMBL" id="MEV0975189.1"/>
    </source>
</evidence>
<comment type="caution">
    <text evidence="2">The sequence shown here is derived from an EMBL/GenBank/DDBJ whole genome shotgun (WGS) entry which is preliminary data.</text>
</comment>
<feature type="transmembrane region" description="Helical" evidence="1">
    <location>
        <begin position="36"/>
        <end position="57"/>
    </location>
</feature>
<feature type="transmembrane region" description="Helical" evidence="1">
    <location>
        <begin position="77"/>
        <end position="95"/>
    </location>
</feature>
<protein>
    <recommendedName>
        <fullName evidence="4">ABC transporter permease</fullName>
    </recommendedName>
</protein>
<dbReference type="RefSeq" id="WP_358142631.1">
    <property type="nucleotide sequence ID" value="NZ_JBFALK010000050.1"/>
</dbReference>
<keyword evidence="1" id="KW-1133">Transmembrane helix</keyword>
<dbReference type="EMBL" id="JBFALK010000050">
    <property type="protein sequence ID" value="MEV0975189.1"/>
    <property type="molecule type" value="Genomic_DNA"/>
</dbReference>
<keyword evidence="1" id="KW-0472">Membrane</keyword>
<evidence type="ECO:0000313" key="3">
    <source>
        <dbReference type="Proteomes" id="UP001551675"/>
    </source>
</evidence>
<sequence>MCAVIERRTAARSARLRAAVVAEWIKVRSLRSLPTALLAAAVFSIGLAVLVCASFHARWDALPAERHRAFDPIDTNLGFLQITPVFFASLGALVITSEYGCGLIRGTFAATPQRGLVIAAKALLVGVIGWIAATAITCAAFLLGQGRLAGAAPHVGLGSPGAARAVLGGGLYLALAALLGMFVGVLARSTAVAVSGVFAILLVLPTMVDNLPHKFLWRLTVPYLPSNLGLSVWHHGHLPPDLARPGVGVLGLVAWVVAIAALGTVRVRKRDA</sequence>
<proteinExistence type="predicted"/>
<evidence type="ECO:0008006" key="4">
    <source>
        <dbReference type="Google" id="ProtNLM"/>
    </source>
</evidence>
<feature type="transmembrane region" description="Helical" evidence="1">
    <location>
        <begin position="116"/>
        <end position="142"/>
    </location>
</feature>
<name>A0ABV3GUA5_MICGL</name>
<accession>A0ABV3GUA5</accession>
<feature type="transmembrane region" description="Helical" evidence="1">
    <location>
        <begin position="162"/>
        <end position="183"/>
    </location>
</feature>
<dbReference type="Proteomes" id="UP001551675">
    <property type="component" value="Unassembled WGS sequence"/>
</dbReference>
<gene>
    <name evidence="2" type="ORF">AB0I59_41930</name>
</gene>
<evidence type="ECO:0000256" key="1">
    <source>
        <dbReference type="SAM" id="Phobius"/>
    </source>
</evidence>
<feature type="transmembrane region" description="Helical" evidence="1">
    <location>
        <begin position="247"/>
        <end position="267"/>
    </location>
</feature>
<feature type="transmembrane region" description="Helical" evidence="1">
    <location>
        <begin position="190"/>
        <end position="208"/>
    </location>
</feature>
<organism evidence="2 3">
    <name type="scientific">Microtetraspora glauca</name>
    <dbReference type="NCBI Taxonomy" id="1996"/>
    <lineage>
        <taxon>Bacteria</taxon>
        <taxon>Bacillati</taxon>
        <taxon>Actinomycetota</taxon>
        <taxon>Actinomycetes</taxon>
        <taxon>Streptosporangiales</taxon>
        <taxon>Streptosporangiaceae</taxon>
        <taxon>Microtetraspora</taxon>
    </lineage>
</organism>
<keyword evidence="3" id="KW-1185">Reference proteome</keyword>